<protein>
    <recommendedName>
        <fullName evidence="2">Phosphoesterase</fullName>
        <ecNumber evidence="2">3.1.4.-</ecNumber>
    </recommendedName>
</protein>
<dbReference type="InterPro" id="IPR029052">
    <property type="entry name" value="Metallo-depent_PP-like"/>
</dbReference>
<evidence type="ECO:0000313" key="5">
    <source>
        <dbReference type="Proteomes" id="UP000629963"/>
    </source>
</evidence>
<dbReference type="Proteomes" id="UP000629963">
    <property type="component" value="Unassembled WGS sequence"/>
</dbReference>
<organism evidence="4 5">
    <name type="scientific">Flavobacterium kayseriense</name>
    <dbReference type="NCBI Taxonomy" id="2764714"/>
    <lineage>
        <taxon>Bacteria</taxon>
        <taxon>Pseudomonadati</taxon>
        <taxon>Bacteroidota</taxon>
        <taxon>Flavobacteriia</taxon>
        <taxon>Flavobacteriales</taxon>
        <taxon>Flavobacteriaceae</taxon>
        <taxon>Flavobacterium</taxon>
    </lineage>
</organism>
<dbReference type="InterPro" id="IPR000979">
    <property type="entry name" value="Phosphodiesterase_MJ0936/Vps29"/>
</dbReference>
<accession>A0ABR7JA24</accession>
<dbReference type="SUPFAM" id="SSF56300">
    <property type="entry name" value="Metallo-dependent phosphatases"/>
    <property type="match status" value="1"/>
</dbReference>
<proteinExistence type="inferred from homology"/>
<keyword evidence="5" id="KW-1185">Reference proteome</keyword>
<evidence type="ECO:0000256" key="1">
    <source>
        <dbReference type="ARBA" id="ARBA00008950"/>
    </source>
</evidence>
<dbReference type="EC" id="3.1.4.-" evidence="2"/>
<dbReference type="InterPro" id="IPR024654">
    <property type="entry name" value="Calcineurin-like_PHP_lpxH"/>
</dbReference>
<dbReference type="Pfam" id="PF12850">
    <property type="entry name" value="Metallophos_2"/>
    <property type="match status" value="1"/>
</dbReference>
<dbReference type="Gene3D" id="3.60.21.10">
    <property type="match status" value="1"/>
</dbReference>
<keyword evidence="2" id="KW-0479">Metal-binding</keyword>
<comment type="caution">
    <text evidence="4">The sequence shown here is derived from an EMBL/GenBank/DDBJ whole genome shotgun (WGS) entry which is preliminary data.</text>
</comment>
<reference evidence="4 5" key="1">
    <citation type="submission" date="2020-08" db="EMBL/GenBank/DDBJ databases">
        <title>Description of novel Flavobacterium F-380 isolate.</title>
        <authorList>
            <person name="Saticioglu I.B."/>
            <person name="Duman M."/>
            <person name="Altun S."/>
        </authorList>
    </citation>
    <scope>NUCLEOTIDE SEQUENCE [LARGE SCALE GENOMIC DNA]</scope>
    <source>
        <strain evidence="4 5">F-380</strain>
    </source>
</reference>
<dbReference type="NCBIfam" id="TIGR00040">
    <property type="entry name" value="yfcE"/>
    <property type="match status" value="1"/>
</dbReference>
<comment type="cofactor">
    <cofactor evidence="2">
        <name>a divalent metal cation</name>
        <dbReference type="ChEBI" id="CHEBI:60240"/>
    </cofactor>
</comment>
<comment type="similarity">
    <text evidence="1 2">Belongs to the metallophosphoesterase superfamily. YfcE family.</text>
</comment>
<gene>
    <name evidence="4" type="ORF">H8R23_11570</name>
</gene>
<dbReference type="RefSeq" id="WP_187010548.1">
    <property type="nucleotide sequence ID" value="NZ_JACRUI010000004.1"/>
</dbReference>
<evidence type="ECO:0000313" key="4">
    <source>
        <dbReference type="EMBL" id="MBC5842047.1"/>
    </source>
</evidence>
<name>A0ABR7JA24_9FLAO</name>
<evidence type="ECO:0000256" key="2">
    <source>
        <dbReference type="RuleBase" id="RU362039"/>
    </source>
</evidence>
<feature type="domain" description="Calcineurin-like phosphoesterase" evidence="3">
    <location>
        <begin position="3"/>
        <end position="149"/>
    </location>
</feature>
<evidence type="ECO:0000259" key="3">
    <source>
        <dbReference type="Pfam" id="PF12850"/>
    </source>
</evidence>
<sequence>MKKILLLSDTHSHIDETIMKYVAQADEVWHAGDIGNLVVTDTIKKVKPLRAVYGNIDDDKARLEFPLDNRFWCEGVEVWITHIGGYPGKYNPKIKKELETNPPQLFICGHSHILKVMFDKKNNFLHMNPGACGKSGFHQVRTMLRFVIDGDKIKELEIIEIEKKS</sequence>
<dbReference type="EMBL" id="JACRUJ010000004">
    <property type="protein sequence ID" value="MBC5842047.1"/>
    <property type="molecule type" value="Genomic_DNA"/>
</dbReference>